<reference evidence="1" key="1">
    <citation type="journal article" date="2021" name="bioRxiv">
        <title>Unraveling nitrogen, sulfur and carbon metabolic pathways and microbial community transcriptional responses to substrate deprivation and toxicity stresses in a bioreactor mimicking anoxic brackish coastal sediment conditions.</title>
        <authorList>
            <person name="Martins P.D."/>
            <person name="Echeveste M.J."/>
            <person name="Arshad A."/>
            <person name="Kurth J."/>
            <person name="Ouboter H."/>
            <person name="Jetten M.S.M."/>
            <person name="Welte C.U."/>
        </authorList>
    </citation>
    <scope>NUCLEOTIDE SEQUENCE</scope>
    <source>
        <strain evidence="1">MAG_39</strain>
    </source>
</reference>
<protein>
    <submittedName>
        <fullName evidence="1">Type II toxin-antitoxin system RelE/ParE family toxin</fullName>
    </submittedName>
</protein>
<dbReference type="Proteomes" id="UP000705867">
    <property type="component" value="Unassembled WGS sequence"/>
</dbReference>
<reference evidence="1" key="2">
    <citation type="submission" date="2021-08" db="EMBL/GenBank/DDBJ databases">
        <authorList>
            <person name="Dalcin Martins P."/>
        </authorList>
    </citation>
    <scope>NUCLEOTIDE SEQUENCE</scope>
    <source>
        <strain evidence="1">MAG_39</strain>
    </source>
</reference>
<sequence length="105" mass="12078">MVIVETPIFTKRIQELISAEEYRIFQTHLVNRPDAGKIISGSGGLRKLRWSASGHGKSGGIRVIYYWLISKNVILLLYAYPKSEQGDLTTDQLRQLQRIIEKEYL</sequence>
<evidence type="ECO:0000313" key="1">
    <source>
        <dbReference type="EMBL" id="MBZ0158273.1"/>
    </source>
</evidence>
<dbReference type="InterPro" id="IPR009387">
    <property type="entry name" value="HigB-2"/>
</dbReference>
<dbReference type="AlphaFoldDB" id="A0A953M3L4"/>
<evidence type="ECO:0000313" key="2">
    <source>
        <dbReference type="Proteomes" id="UP000705867"/>
    </source>
</evidence>
<dbReference type="Pfam" id="PF06296">
    <property type="entry name" value="RelE"/>
    <property type="match status" value="1"/>
</dbReference>
<gene>
    <name evidence="1" type="ORF">K8I29_18920</name>
</gene>
<accession>A0A953M3L4</accession>
<comment type="caution">
    <text evidence="1">The sequence shown here is derived from an EMBL/GenBank/DDBJ whole genome shotgun (WGS) entry which is preliminary data.</text>
</comment>
<name>A0A953M3L4_9BACT</name>
<dbReference type="EMBL" id="JAIOIV010000147">
    <property type="protein sequence ID" value="MBZ0158273.1"/>
    <property type="molecule type" value="Genomic_DNA"/>
</dbReference>
<proteinExistence type="predicted"/>
<dbReference type="PIRSF" id="PIRSF039032">
    <property type="entry name" value="HigB-2"/>
    <property type="match status" value="1"/>
</dbReference>
<organism evidence="1 2">
    <name type="scientific">Candidatus Nitrobium versatile</name>
    <dbReference type="NCBI Taxonomy" id="2884831"/>
    <lineage>
        <taxon>Bacteria</taxon>
        <taxon>Pseudomonadati</taxon>
        <taxon>Nitrospirota</taxon>
        <taxon>Nitrospiria</taxon>
        <taxon>Nitrospirales</taxon>
        <taxon>Nitrospiraceae</taxon>
        <taxon>Candidatus Nitrobium</taxon>
    </lineage>
</organism>